<dbReference type="GO" id="GO:0005886">
    <property type="term" value="C:plasma membrane"/>
    <property type="evidence" value="ECO:0007669"/>
    <property type="project" value="UniProtKB-SubCell"/>
</dbReference>
<dbReference type="PANTHER" id="PTHR22914">
    <property type="entry name" value="CHITIN SYNTHASE"/>
    <property type="match status" value="1"/>
</dbReference>
<dbReference type="GO" id="GO:0006031">
    <property type="term" value="P:chitin biosynthetic process"/>
    <property type="evidence" value="ECO:0007669"/>
    <property type="project" value="TreeGrafter"/>
</dbReference>
<evidence type="ECO:0000313" key="11">
    <source>
        <dbReference type="Proteomes" id="UP000324748"/>
    </source>
</evidence>
<evidence type="ECO:0000256" key="6">
    <source>
        <dbReference type="ARBA" id="ARBA00022692"/>
    </source>
</evidence>
<keyword evidence="5" id="KW-0808">Transferase</keyword>
<evidence type="ECO:0000256" key="4">
    <source>
        <dbReference type="ARBA" id="ARBA00022676"/>
    </source>
</evidence>
<evidence type="ECO:0000313" key="10">
    <source>
        <dbReference type="EMBL" id="KAA1087585.1"/>
    </source>
</evidence>
<evidence type="ECO:0000256" key="3">
    <source>
        <dbReference type="ARBA" id="ARBA00022475"/>
    </source>
</evidence>
<keyword evidence="4" id="KW-0328">Glycosyltransferase</keyword>
<sequence length="385" mass="43700">MMAYPTKPTGLAMKTLLRQHLVACCHPRVQHLSISSLVLSVLPSWSEMQVVVWWWWEHGRLQCQSTTGCPFPLYNVVPPPPDYEPFNFPLVHTICLVTAYSESVEGLRTTLDSLATTDYPNSHKFILVIADGKVKGSGNDLTTPEICLSMMKDLIVRPDEVEPKSYVAIADGHKRHNMAEVYAGFYSYDNDTVEVTKQQRVPMILISKVGNADEQHESKPGNRGKRDSQVLLMSFLQKVMFDERMTEFDYEFFNSIWRVTGVSPDHYEICLMVDADTKACMVRDSEIMGLCGETKIANKSDSWVTMIQVFEYYISHHLQKSFESMFGGVTCLPGCFSMYRIKAPKGGEGYWVPILANPDIVEHYSENVVDTLHAKNLLLLGEDRF</sequence>
<accession>A0A5B0NE10</accession>
<dbReference type="OrthoDB" id="2852881at2759"/>
<dbReference type="Pfam" id="PF03142">
    <property type="entry name" value="Chitin_synth_2"/>
    <property type="match status" value="1"/>
</dbReference>
<comment type="subcellular location">
    <subcellularLocation>
        <location evidence="1">Cell membrane</location>
        <topology evidence="1">Multi-pass membrane protein</topology>
    </subcellularLocation>
</comment>
<dbReference type="GO" id="GO:0004100">
    <property type="term" value="F:chitin synthase activity"/>
    <property type="evidence" value="ECO:0007669"/>
    <property type="project" value="UniProtKB-EC"/>
</dbReference>
<proteinExistence type="predicted"/>
<evidence type="ECO:0000256" key="7">
    <source>
        <dbReference type="ARBA" id="ARBA00022989"/>
    </source>
</evidence>
<gene>
    <name evidence="10" type="primary">CHS3_18</name>
    <name evidence="10" type="ORF">PGT21_034035</name>
</gene>
<protein>
    <recommendedName>
        <fullName evidence="2">chitin synthase</fullName>
        <ecNumber evidence="2">2.4.1.16</ecNumber>
    </recommendedName>
</protein>
<dbReference type="PANTHER" id="PTHR22914:SF16">
    <property type="entry name" value="CHITIN SYNTHASE 3"/>
    <property type="match status" value="1"/>
</dbReference>
<dbReference type="GO" id="GO:0030428">
    <property type="term" value="C:cell septum"/>
    <property type="evidence" value="ECO:0007669"/>
    <property type="project" value="TreeGrafter"/>
</dbReference>
<organism evidence="10 11">
    <name type="scientific">Puccinia graminis f. sp. tritici</name>
    <dbReference type="NCBI Taxonomy" id="56615"/>
    <lineage>
        <taxon>Eukaryota</taxon>
        <taxon>Fungi</taxon>
        <taxon>Dikarya</taxon>
        <taxon>Basidiomycota</taxon>
        <taxon>Pucciniomycotina</taxon>
        <taxon>Pucciniomycetes</taxon>
        <taxon>Pucciniales</taxon>
        <taxon>Pucciniaceae</taxon>
        <taxon>Puccinia</taxon>
    </lineage>
</organism>
<name>A0A5B0NE10_PUCGR</name>
<keyword evidence="8" id="KW-0472">Membrane</keyword>
<dbReference type="SUPFAM" id="SSF53448">
    <property type="entry name" value="Nucleotide-diphospho-sugar transferases"/>
    <property type="match status" value="1"/>
</dbReference>
<keyword evidence="11" id="KW-1185">Reference proteome</keyword>
<dbReference type="EMBL" id="VSWC01000105">
    <property type="protein sequence ID" value="KAA1087585.1"/>
    <property type="molecule type" value="Genomic_DNA"/>
</dbReference>
<dbReference type="InterPro" id="IPR004835">
    <property type="entry name" value="Chitin_synth"/>
</dbReference>
<dbReference type="AlphaFoldDB" id="A0A5B0NE10"/>
<evidence type="ECO:0000256" key="5">
    <source>
        <dbReference type="ARBA" id="ARBA00022679"/>
    </source>
</evidence>
<evidence type="ECO:0000256" key="1">
    <source>
        <dbReference type="ARBA" id="ARBA00004651"/>
    </source>
</evidence>
<comment type="caution">
    <text evidence="10">The sequence shown here is derived from an EMBL/GenBank/DDBJ whole genome shotgun (WGS) entry which is preliminary data.</text>
</comment>
<evidence type="ECO:0000256" key="2">
    <source>
        <dbReference type="ARBA" id="ARBA00012543"/>
    </source>
</evidence>
<dbReference type="InterPro" id="IPR029044">
    <property type="entry name" value="Nucleotide-diphossugar_trans"/>
</dbReference>
<evidence type="ECO:0000256" key="9">
    <source>
        <dbReference type="ARBA" id="ARBA00023180"/>
    </source>
</evidence>
<keyword evidence="6" id="KW-0812">Transmembrane</keyword>
<reference evidence="10 11" key="1">
    <citation type="submission" date="2019-05" db="EMBL/GenBank/DDBJ databases">
        <title>Emergence of the Ug99 lineage of the wheat stem rust pathogen through somatic hybridization.</title>
        <authorList>
            <person name="Li F."/>
            <person name="Upadhyaya N.M."/>
            <person name="Sperschneider J."/>
            <person name="Matny O."/>
            <person name="Nguyen-Phuc H."/>
            <person name="Mago R."/>
            <person name="Raley C."/>
            <person name="Miller M.E."/>
            <person name="Silverstein K.A.T."/>
            <person name="Henningsen E."/>
            <person name="Hirsch C.D."/>
            <person name="Visser B."/>
            <person name="Pretorius Z.A."/>
            <person name="Steffenson B.J."/>
            <person name="Schwessinger B."/>
            <person name="Dodds P.N."/>
            <person name="Figueroa M."/>
        </authorList>
    </citation>
    <scope>NUCLEOTIDE SEQUENCE [LARGE SCALE GENOMIC DNA]</scope>
    <source>
        <strain evidence="10">21-0</strain>
    </source>
</reference>
<dbReference type="Proteomes" id="UP000324748">
    <property type="component" value="Unassembled WGS sequence"/>
</dbReference>
<keyword evidence="9" id="KW-0325">Glycoprotein</keyword>
<keyword evidence="7" id="KW-1133">Transmembrane helix</keyword>
<evidence type="ECO:0000256" key="8">
    <source>
        <dbReference type="ARBA" id="ARBA00023136"/>
    </source>
</evidence>
<keyword evidence="3" id="KW-1003">Cell membrane</keyword>
<dbReference type="EC" id="2.4.1.16" evidence="2"/>